<dbReference type="EMBL" id="UFYW01000001">
    <property type="protein sequence ID" value="STD82596.1"/>
    <property type="molecule type" value="Genomic_DNA"/>
</dbReference>
<reference evidence="1 10" key="4">
    <citation type="submission" date="2020-06" db="EMBL/GenBank/DDBJ databases">
        <title>Crossreactivity between MHC class I-restricted antigens from cancer cells and an enterococcal bacteriophage.</title>
        <authorList>
            <person name="Fluckiger A."/>
            <person name="Daillere R."/>
            <person name="Sassi M."/>
            <person name="Cattoir V."/>
            <person name="Kroemer G."/>
            <person name="Zitvogel L."/>
        </authorList>
    </citation>
    <scope>NUCLEOTIDE SEQUENCE [LARGE SCALE GENOMIC DNA]</scope>
    <source>
        <strain evidence="1 10">EG4</strain>
    </source>
</reference>
<dbReference type="EMBL" id="CP050485">
    <property type="protein sequence ID" value="QOG27278.1"/>
    <property type="molecule type" value="Genomic_DNA"/>
</dbReference>
<dbReference type="EMBL" id="JABXJK010000064">
    <property type="protein sequence ID" value="MBA0973423.1"/>
    <property type="molecule type" value="Genomic_DNA"/>
</dbReference>
<proteinExistence type="predicted"/>
<evidence type="ECO:0000313" key="9">
    <source>
        <dbReference type="Proteomes" id="UP000516696"/>
    </source>
</evidence>
<dbReference type="Proteomes" id="UP001183682">
    <property type="component" value="Unassembled WGS sequence"/>
</dbReference>
<reference evidence="2 11" key="6">
    <citation type="submission" date="2023-06" db="EMBL/GenBank/DDBJ databases">
        <title>Acute promotion of culturable opportunistic pathogens and persistent increase of antibiotic resistance following antibiotic exposure in mouse gut microbiota.</title>
        <authorList>
            <person name="Li L."/>
            <person name="Wang B."/>
            <person name="Sun Y."/>
            <person name="Wang M."/>
            <person name="Xu H."/>
        </authorList>
    </citation>
    <scope>NUCLEOTIDE SEQUENCE [LARGE SCALE GENOMIC DNA]</scope>
    <source>
        <strain evidence="2 11">CRI2_2</strain>
    </source>
</reference>
<accession>A0A1L8TUU3</accession>
<gene>
    <name evidence="5" type="ORF">EGM181_08475</name>
    <name evidence="4" type="ORF">GTI89_00515</name>
    <name evidence="1" type="ORF">HWH42_12690</name>
    <name evidence="6" type="ORF">NCTC12360_01027</name>
    <name evidence="3" type="ORF">P7E30_03560</name>
    <name evidence="2" type="ORF">QRX88_09020</name>
</gene>
<dbReference type="EMBL" id="JARPZN010000002">
    <property type="protein sequence ID" value="MDT2689286.1"/>
    <property type="molecule type" value="Genomic_DNA"/>
</dbReference>
<sequence length="59" mass="6862">MTINSTITFTWEGKVYAGKVEREYENSVLVQVTDPSEEMLEKFNDRMIISKKKCQQTAD</sequence>
<reference evidence="3" key="5">
    <citation type="submission" date="2023-03" db="EMBL/GenBank/DDBJ databases">
        <authorList>
            <person name="Shen W."/>
            <person name="Cai J."/>
        </authorList>
    </citation>
    <scope>NUCLEOTIDE SEQUENCE</scope>
    <source>
        <strain evidence="3">K69-2</strain>
    </source>
</reference>
<protein>
    <submittedName>
        <fullName evidence="4">DUF2187 domain-containing protein</fullName>
    </submittedName>
</protein>
<evidence type="ECO:0000313" key="2">
    <source>
        <dbReference type="EMBL" id="MDL4935854.1"/>
    </source>
</evidence>
<dbReference type="EMBL" id="JASUBT010000005">
    <property type="protein sequence ID" value="MDL4935854.1"/>
    <property type="molecule type" value="Genomic_DNA"/>
</dbReference>
<reference evidence="6 7" key="1">
    <citation type="submission" date="2018-06" db="EMBL/GenBank/DDBJ databases">
        <authorList>
            <consortium name="Pathogen Informatics"/>
            <person name="Doyle S."/>
        </authorList>
    </citation>
    <scope>NUCLEOTIDE SEQUENCE [LARGE SCALE GENOMIC DNA]</scope>
    <source>
        <strain evidence="6 7">NCTC12360</strain>
    </source>
</reference>
<evidence type="ECO:0000313" key="4">
    <source>
        <dbReference type="EMBL" id="MXS24574.1"/>
    </source>
</evidence>
<dbReference type="RefSeq" id="WP_003127178.1">
    <property type="nucleotide sequence ID" value="NZ_BSYC01000002.1"/>
</dbReference>
<reference evidence="4 8" key="2">
    <citation type="submission" date="2019-04" db="EMBL/GenBank/DDBJ databases">
        <title>Step-wise assembly of the neonatal virome modulated by breast feeding.</title>
        <authorList>
            <person name="Liang G."/>
            <person name="Bushman F."/>
        </authorList>
    </citation>
    <scope>NUCLEOTIDE SEQUENCE [LARGE SCALE GENOMIC DNA]</scope>
    <source>
        <strain evidence="4 8">E3404</strain>
    </source>
</reference>
<dbReference type="Proteomes" id="UP000571857">
    <property type="component" value="Unassembled WGS sequence"/>
</dbReference>
<evidence type="ECO:0000313" key="3">
    <source>
        <dbReference type="EMBL" id="MDT2689286.1"/>
    </source>
</evidence>
<dbReference type="Proteomes" id="UP000439965">
    <property type="component" value="Unassembled WGS sequence"/>
</dbReference>
<dbReference type="AlphaFoldDB" id="A0A1L8TUU3"/>
<dbReference type="Proteomes" id="UP001241571">
    <property type="component" value="Unassembled WGS sequence"/>
</dbReference>
<dbReference type="OrthoDB" id="2326589at2"/>
<evidence type="ECO:0000313" key="8">
    <source>
        <dbReference type="Proteomes" id="UP000439965"/>
    </source>
</evidence>
<organism evidence="4 8">
    <name type="scientific">Enterococcus gallinarum</name>
    <dbReference type="NCBI Taxonomy" id="1353"/>
    <lineage>
        <taxon>Bacteria</taxon>
        <taxon>Bacillati</taxon>
        <taxon>Bacillota</taxon>
        <taxon>Bacilli</taxon>
        <taxon>Lactobacillales</taxon>
        <taxon>Enterococcaceae</taxon>
        <taxon>Enterococcus</taxon>
    </lineage>
</organism>
<dbReference type="Proteomes" id="UP000516696">
    <property type="component" value="Chromosome"/>
</dbReference>
<evidence type="ECO:0000313" key="11">
    <source>
        <dbReference type="Proteomes" id="UP001241571"/>
    </source>
</evidence>
<reference evidence="5 9" key="3">
    <citation type="submission" date="2020-03" db="EMBL/GenBank/DDBJ databases">
        <title>Characterization of ganglioside-mimicking enterococci.</title>
        <authorList>
            <person name="Patry R.T."/>
            <person name="Nothaft H."/>
            <person name="Bridger R."/>
            <person name="Shajahan A."/>
            <person name="Huynh S."/>
            <person name="Sanchez S."/>
            <person name="Azadi P."/>
            <person name="Cooper K."/>
            <person name="Miller W.G."/>
            <person name="Parker C.T."/>
            <person name="Wells L."/>
            <person name="Szymanski C.M."/>
        </authorList>
    </citation>
    <scope>NUCLEOTIDE SEQUENCE [LARGE SCALE GENOMIC DNA]</scope>
    <source>
        <strain evidence="5 9">EGM181</strain>
    </source>
</reference>
<dbReference type="GeneID" id="93223969"/>
<evidence type="ECO:0000313" key="10">
    <source>
        <dbReference type="Proteomes" id="UP000571857"/>
    </source>
</evidence>
<evidence type="ECO:0000313" key="6">
    <source>
        <dbReference type="EMBL" id="STD82596.1"/>
    </source>
</evidence>
<dbReference type="EMBL" id="WVTI01000001">
    <property type="protein sequence ID" value="MXS24574.1"/>
    <property type="molecule type" value="Genomic_DNA"/>
</dbReference>
<dbReference type="Proteomes" id="UP000254807">
    <property type="component" value="Unassembled WGS sequence"/>
</dbReference>
<evidence type="ECO:0000313" key="5">
    <source>
        <dbReference type="EMBL" id="QOG27278.1"/>
    </source>
</evidence>
<name>A0A1L8TUU3_ENTGA</name>
<evidence type="ECO:0000313" key="7">
    <source>
        <dbReference type="Proteomes" id="UP000254807"/>
    </source>
</evidence>
<evidence type="ECO:0000313" key="1">
    <source>
        <dbReference type="EMBL" id="MBA0973423.1"/>
    </source>
</evidence>
<keyword evidence="7" id="KW-1185">Reference proteome</keyword>